<evidence type="ECO:0000313" key="2">
    <source>
        <dbReference type="Proteomes" id="UP000663193"/>
    </source>
</evidence>
<name>A0A7U2FAG5_PHANO</name>
<dbReference type="AlphaFoldDB" id="A0A7U2FAG5"/>
<proteinExistence type="predicted"/>
<feature type="non-terminal residue" evidence="1">
    <location>
        <position position="1"/>
    </location>
</feature>
<reference evidence="2" key="1">
    <citation type="journal article" date="2021" name="BMC Genomics">
        <title>Chromosome-level genome assembly and manually-curated proteome of model necrotroph Parastagonospora nodorum Sn15 reveals a genome-wide trove of candidate effector homologs, and redundancy of virulence-related functions within an accessory chromosome.</title>
        <authorList>
            <person name="Bertazzoni S."/>
            <person name="Jones D.A.B."/>
            <person name="Phan H.T."/>
            <person name="Tan K.-C."/>
            <person name="Hane J.K."/>
        </authorList>
    </citation>
    <scope>NUCLEOTIDE SEQUENCE [LARGE SCALE GENOMIC DNA]</scope>
    <source>
        <strain evidence="2">SN15 / ATCC MYA-4574 / FGSC 10173)</strain>
    </source>
</reference>
<dbReference type="Proteomes" id="UP000663193">
    <property type="component" value="Chromosome 12"/>
</dbReference>
<evidence type="ECO:0000313" key="1">
    <source>
        <dbReference type="EMBL" id="QRD01697.1"/>
    </source>
</evidence>
<protein>
    <submittedName>
        <fullName evidence="1">Uncharacterized protein</fullName>
    </submittedName>
</protein>
<organism evidence="1 2">
    <name type="scientific">Phaeosphaeria nodorum (strain SN15 / ATCC MYA-4574 / FGSC 10173)</name>
    <name type="common">Glume blotch fungus</name>
    <name type="synonym">Parastagonospora nodorum</name>
    <dbReference type="NCBI Taxonomy" id="321614"/>
    <lineage>
        <taxon>Eukaryota</taxon>
        <taxon>Fungi</taxon>
        <taxon>Dikarya</taxon>
        <taxon>Ascomycota</taxon>
        <taxon>Pezizomycotina</taxon>
        <taxon>Dothideomycetes</taxon>
        <taxon>Pleosporomycetidae</taxon>
        <taxon>Pleosporales</taxon>
        <taxon>Pleosporineae</taxon>
        <taxon>Phaeosphaeriaceae</taxon>
        <taxon>Parastagonospora</taxon>
    </lineage>
</organism>
<sequence>STAGKGGRYLRACMMGCRVRSRSLTEMGLLVGIWYLAGMQVQGRAGTTEATAFGHESMAQARNGTIRLSDLADLHARSEAWMRALTSLQGSVQTAVSMFSGCTIFFCDRTHVCCSSIFSVHSCNIDYNLAPDSSFHHVPLDFLPCCTVLLLI</sequence>
<dbReference type="EMBL" id="CP069034">
    <property type="protein sequence ID" value="QRD01697.1"/>
    <property type="molecule type" value="Genomic_DNA"/>
</dbReference>
<keyword evidence="2" id="KW-1185">Reference proteome</keyword>
<accession>A0A7U2FAG5</accession>
<dbReference type="VEuPathDB" id="FungiDB:JI435_309020"/>
<gene>
    <name evidence="1" type="ORF">JI435_309020</name>
</gene>